<dbReference type="EMBL" id="JH816435">
    <property type="protein sequence ID" value="EKC35646.1"/>
    <property type="molecule type" value="Genomic_DNA"/>
</dbReference>
<organism evidence="1">
    <name type="scientific">Magallana gigas</name>
    <name type="common">Pacific oyster</name>
    <name type="synonym">Crassostrea gigas</name>
    <dbReference type="NCBI Taxonomy" id="29159"/>
    <lineage>
        <taxon>Eukaryota</taxon>
        <taxon>Metazoa</taxon>
        <taxon>Spiralia</taxon>
        <taxon>Lophotrochozoa</taxon>
        <taxon>Mollusca</taxon>
        <taxon>Bivalvia</taxon>
        <taxon>Autobranchia</taxon>
        <taxon>Pteriomorphia</taxon>
        <taxon>Ostreida</taxon>
        <taxon>Ostreoidea</taxon>
        <taxon>Ostreidae</taxon>
        <taxon>Magallana</taxon>
    </lineage>
</organism>
<accession>K1RMN6</accession>
<dbReference type="AlphaFoldDB" id="K1RMN6"/>
<dbReference type="HOGENOM" id="CLU_2500099_0_0_1"/>
<evidence type="ECO:0000313" key="1">
    <source>
        <dbReference type="EMBL" id="EKC35646.1"/>
    </source>
</evidence>
<gene>
    <name evidence="1" type="ORF">CGI_10020337</name>
</gene>
<proteinExistence type="predicted"/>
<sequence length="86" mass="9978">MKNRMEKYEDLDGQKINNNDAIKECRNKFYSKLCELRERARKTGLEKEFVAHSLRLWLMYSTFPQKGPILPQGNNPGMLGGVFVAL</sequence>
<reference evidence="1" key="1">
    <citation type="journal article" date="2012" name="Nature">
        <title>The oyster genome reveals stress adaptation and complexity of shell formation.</title>
        <authorList>
            <person name="Zhang G."/>
            <person name="Fang X."/>
            <person name="Guo X."/>
            <person name="Li L."/>
            <person name="Luo R."/>
            <person name="Xu F."/>
            <person name="Yang P."/>
            <person name="Zhang L."/>
            <person name="Wang X."/>
            <person name="Qi H."/>
            <person name="Xiong Z."/>
            <person name="Que H."/>
            <person name="Xie Y."/>
            <person name="Holland P.W."/>
            <person name="Paps J."/>
            <person name="Zhu Y."/>
            <person name="Wu F."/>
            <person name="Chen Y."/>
            <person name="Wang J."/>
            <person name="Peng C."/>
            <person name="Meng J."/>
            <person name="Yang L."/>
            <person name="Liu J."/>
            <person name="Wen B."/>
            <person name="Zhang N."/>
            <person name="Huang Z."/>
            <person name="Zhu Q."/>
            <person name="Feng Y."/>
            <person name="Mount A."/>
            <person name="Hedgecock D."/>
            <person name="Xu Z."/>
            <person name="Liu Y."/>
            <person name="Domazet-Loso T."/>
            <person name="Du Y."/>
            <person name="Sun X."/>
            <person name="Zhang S."/>
            <person name="Liu B."/>
            <person name="Cheng P."/>
            <person name="Jiang X."/>
            <person name="Li J."/>
            <person name="Fan D."/>
            <person name="Wang W."/>
            <person name="Fu W."/>
            <person name="Wang T."/>
            <person name="Wang B."/>
            <person name="Zhang J."/>
            <person name="Peng Z."/>
            <person name="Li Y."/>
            <person name="Li N."/>
            <person name="Wang J."/>
            <person name="Chen M."/>
            <person name="He Y."/>
            <person name="Tan F."/>
            <person name="Song X."/>
            <person name="Zheng Q."/>
            <person name="Huang R."/>
            <person name="Yang H."/>
            <person name="Du X."/>
            <person name="Chen L."/>
            <person name="Yang M."/>
            <person name="Gaffney P.M."/>
            <person name="Wang S."/>
            <person name="Luo L."/>
            <person name="She Z."/>
            <person name="Ming Y."/>
            <person name="Huang W."/>
            <person name="Zhang S."/>
            <person name="Huang B."/>
            <person name="Zhang Y."/>
            <person name="Qu T."/>
            <person name="Ni P."/>
            <person name="Miao G."/>
            <person name="Wang J."/>
            <person name="Wang Q."/>
            <person name="Steinberg C.E."/>
            <person name="Wang H."/>
            <person name="Li N."/>
            <person name="Qian L."/>
            <person name="Zhang G."/>
            <person name="Li Y."/>
            <person name="Yang H."/>
            <person name="Liu X."/>
            <person name="Wang J."/>
            <person name="Yin Y."/>
            <person name="Wang J."/>
        </authorList>
    </citation>
    <scope>NUCLEOTIDE SEQUENCE [LARGE SCALE GENOMIC DNA]</scope>
    <source>
        <strain evidence="1">05x7-T-G4-1.051#20</strain>
    </source>
</reference>
<protein>
    <submittedName>
        <fullName evidence="1">Uncharacterized protein</fullName>
    </submittedName>
</protein>
<name>K1RMN6_MAGGI</name>
<dbReference type="InParanoid" id="K1RMN6"/>